<dbReference type="HOGENOM" id="CLU_982268_0_0_11"/>
<proteinExistence type="predicted"/>
<reference evidence="1" key="1">
    <citation type="submission" date="2009-01" db="EMBL/GenBank/DDBJ databases">
        <title>Complete sequence of plasmid1 of Arthrobacter chlorophenolicus A6.</title>
        <authorList>
            <consortium name="US DOE Joint Genome Institute"/>
            <person name="Lucas S."/>
            <person name="Copeland A."/>
            <person name="Lapidus A."/>
            <person name="Glavina del Rio T."/>
            <person name="Tice H."/>
            <person name="Bruce D."/>
            <person name="Goodwin L."/>
            <person name="Pitluck S."/>
            <person name="Goltsman E."/>
            <person name="Clum A."/>
            <person name="Larimer F."/>
            <person name="Land M."/>
            <person name="Hauser L."/>
            <person name="Kyrpides N."/>
            <person name="Mikhailova N."/>
            <person name="Jansson J."/>
            <person name="Richardson P."/>
        </authorList>
    </citation>
    <scope>NUCLEOTIDE SEQUENCE [LARGE SCALE GENOMIC DNA]</scope>
    <source>
        <strain evidence="1">A6</strain>
        <plasmid evidence="1">pACHL01</plasmid>
    </source>
</reference>
<keyword evidence="2" id="KW-1185">Reference proteome</keyword>
<geneLocation type="plasmid" evidence="1 2">
    <name>pACHL01</name>
</geneLocation>
<sequence>MSVRSCARGWVSRIVPSAHIVPMEPIIWLSFDDKLPVPALADHFALPRESVIDLFERGRTQSQLHWEKNGVWVRPEDEHTWDQADFIDRIEIEGGEFYDFTGGLFEFNNDTDQMLELGYRAYFVPGGGIVVENPDTRPALAAKRFIDDLSGIFGKYAPERLNSFAEYADAVPNLERAFAFAGVERHEREKRELVATLVDAYLSTRAASLPTEGTVRADEMPVNTVLEAVDVRWWSHSPEREVFVATDIRPAEHGMLAVTFSTKYGIERTRLVRPDRRFLVARA</sequence>
<accession>B8HHV0</accession>
<dbReference type="KEGG" id="ach:Achl_4046"/>
<keyword evidence="1" id="KW-0614">Plasmid</keyword>
<organism evidence="1 2">
    <name type="scientific">Pseudarthrobacter chlorophenolicus (strain ATCC 700700 / DSM 12829 / CIP 107037 / JCM 12360 / KCTC 9906 / NCIMB 13794 / A6)</name>
    <name type="common">Arthrobacter chlorophenolicus</name>
    <dbReference type="NCBI Taxonomy" id="452863"/>
    <lineage>
        <taxon>Bacteria</taxon>
        <taxon>Bacillati</taxon>
        <taxon>Actinomycetota</taxon>
        <taxon>Actinomycetes</taxon>
        <taxon>Micrococcales</taxon>
        <taxon>Micrococcaceae</taxon>
        <taxon>Pseudarthrobacter</taxon>
    </lineage>
</organism>
<evidence type="ECO:0000313" key="1">
    <source>
        <dbReference type="EMBL" id="ACL41997.1"/>
    </source>
</evidence>
<protein>
    <submittedName>
        <fullName evidence="1">Uncharacterized protein</fullName>
    </submittedName>
</protein>
<name>B8HHV0_PSECP</name>
<gene>
    <name evidence="1" type="ordered locus">Achl_4046</name>
</gene>
<dbReference type="EMBL" id="CP001342">
    <property type="protein sequence ID" value="ACL41997.1"/>
    <property type="molecule type" value="Genomic_DNA"/>
</dbReference>
<evidence type="ECO:0000313" key="2">
    <source>
        <dbReference type="Proteomes" id="UP000002505"/>
    </source>
</evidence>
<dbReference type="Proteomes" id="UP000002505">
    <property type="component" value="Plasmid pACHL01"/>
</dbReference>
<dbReference type="AlphaFoldDB" id="B8HHV0"/>